<keyword evidence="4" id="KW-0378">Hydrolase</keyword>
<dbReference type="InterPro" id="IPR045092">
    <property type="entry name" value="Rrp6-like"/>
</dbReference>
<evidence type="ECO:0000256" key="7">
    <source>
        <dbReference type="ARBA" id="ARBA00023242"/>
    </source>
</evidence>
<reference evidence="11 12" key="1">
    <citation type="submission" date="2020-01" db="EMBL/GenBank/DDBJ databases">
        <authorList>
            <person name="Gupta K D."/>
        </authorList>
    </citation>
    <scope>NUCLEOTIDE SEQUENCE [LARGE SCALE GENOMIC DNA]</scope>
</reference>
<evidence type="ECO:0000256" key="2">
    <source>
        <dbReference type="ARBA" id="ARBA00022552"/>
    </source>
</evidence>
<dbReference type="Pfam" id="PF01612">
    <property type="entry name" value="DNA_pol_A_exo1"/>
    <property type="match status" value="1"/>
</dbReference>
<evidence type="ECO:0000256" key="6">
    <source>
        <dbReference type="ARBA" id="ARBA00022839"/>
    </source>
</evidence>
<dbReference type="InterPro" id="IPR002121">
    <property type="entry name" value="HRDC_dom"/>
</dbReference>
<dbReference type="InterPro" id="IPR012337">
    <property type="entry name" value="RNaseH-like_sf"/>
</dbReference>
<evidence type="ECO:0000256" key="8">
    <source>
        <dbReference type="ARBA" id="ARBA00043957"/>
    </source>
</evidence>
<evidence type="ECO:0000256" key="9">
    <source>
        <dbReference type="SAM" id="MobiDB-lite"/>
    </source>
</evidence>
<dbReference type="FunFam" id="1.10.150.80:FF:000001">
    <property type="entry name" value="Putative exosome component 10"/>
    <property type="match status" value="1"/>
</dbReference>
<dbReference type="SUPFAM" id="SSF53098">
    <property type="entry name" value="Ribonuclease H-like"/>
    <property type="match status" value="1"/>
</dbReference>
<dbReference type="Gene3D" id="3.30.420.10">
    <property type="entry name" value="Ribonuclease H-like superfamily/Ribonuclease H"/>
    <property type="match status" value="1"/>
</dbReference>
<dbReference type="Pfam" id="PF00570">
    <property type="entry name" value="HRDC"/>
    <property type="match status" value="1"/>
</dbReference>
<dbReference type="GO" id="GO:0071051">
    <property type="term" value="P:poly(A)-dependent snoRNA 3'-end processing"/>
    <property type="evidence" value="ECO:0007669"/>
    <property type="project" value="TreeGrafter"/>
</dbReference>
<comment type="similarity">
    <text evidence="8">Belongs to the exosome component 10/RRP6 family.</text>
</comment>
<dbReference type="InterPro" id="IPR044876">
    <property type="entry name" value="HRDC_dom_sf"/>
</dbReference>
<evidence type="ECO:0000259" key="10">
    <source>
        <dbReference type="PROSITE" id="PS50967"/>
    </source>
</evidence>
<dbReference type="CDD" id="cd06147">
    <property type="entry name" value="Rrp6p_like_exo"/>
    <property type="match status" value="1"/>
</dbReference>
<dbReference type="AlphaFoldDB" id="A0A8S0W7M6"/>
<dbReference type="PANTHER" id="PTHR12124">
    <property type="entry name" value="POLYMYOSITIS/SCLERODERMA AUTOANTIGEN-RELATED"/>
    <property type="match status" value="1"/>
</dbReference>
<feature type="compositionally biased region" description="Polar residues" evidence="9">
    <location>
        <begin position="869"/>
        <end position="878"/>
    </location>
</feature>
<organism evidence="11 12">
    <name type="scientific">Cyclocybe aegerita</name>
    <name type="common">Black poplar mushroom</name>
    <name type="synonym">Agrocybe aegerita</name>
    <dbReference type="NCBI Taxonomy" id="1973307"/>
    <lineage>
        <taxon>Eukaryota</taxon>
        <taxon>Fungi</taxon>
        <taxon>Dikarya</taxon>
        <taxon>Basidiomycota</taxon>
        <taxon>Agaricomycotina</taxon>
        <taxon>Agaricomycetes</taxon>
        <taxon>Agaricomycetidae</taxon>
        <taxon>Agaricales</taxon>
        <taxon>Agaricineae</taxon>
        <taxon>Bolbitiaceae</taxon>
        <taxon>Cyclocybe</taxon>
    </lineage>
</organism>
<feature type="domain" description="HRDC" evidence="10">
    <location>
        <begin position="502"/>
        <end position="583"/>
    </location>
</feature>
<dbReference type="GO" id="GO:0005730">
    <property type="term" value="C:nucleolus"/>
    <property type="evidence" value="ECO:0007669"/>
    <property type="project" value="TreeGrafter"/>
</dbReference>
<keyword evidence="2" id="KW-0698">rRNA processing</keyword>
<dbReference type="SMART" id="SM00341">
    <property type="entry name" value="HRDC"/>
    <property type="match status" value="1"/>
</dbReference>
<dbReference type="Gene3D" id="1.10.150.80">
    <property type="entry name" value="HRDC domain"/>
    <property type="match status" value="1"/>
</dbReference>
<sequence length="878" mass="96095">MVGTTMEEGSSSGVNSASFDAYHGRLQTAALTATRKAATLPADIAFHRSMDQSLAQDLDALSERVLSITNRLLGLVSTVDQTQNKGKGKAKLEGEDDVVDNFHSAVVDTIDQLLEKTDICLDEFLGKNKAPAIPINPPITSNKPSAKVAQKPTGKNEPVIQHAAHLTKPQLSFKKPPDNSDSPWHPTLTHKYNAKVPLGHSYHDSDAESRTLVSNHPYCYEIAHISYPPRMFKPCTPIPPPSLEDTTATWVDTPAAFQAMLSKLKNATEIAVDLEHHSYRSYGGFLCLMQISDREEDWVVDLLAVRDEVDALNEVFTDPAIVKVFHGADSDIVWLQQDFNLYVVNLFDTFHASKLLEFPRHGLANLLEMYCDFIPDKRYQLADWRMRPLPEDMLLYARSDTHFLLFIYDNLRNALLDRSKSASRSPTSSPPPGGFALSSSKSKSPTALLDQALARSAETSLRVYSKEPYDAEEGSGPGGWDTLAKRWNKGAFLAGGPGVGVGAMQREVYKAVHAWREKTAREEDESTRYVLQNHFLFMLAEEPPADMASLLKVFRTSVPPLVKRRAKELLNVVREAVKRGLPMVHPGSKTAVEEVTTDEVVVETQRDVVMLESEIKSLESLEGKVKNIWGVTPATQRTVSTPHSSLFGPSKGITSAGGARTTGIAFSTSVSALFGVGKRTSASSNGVVASTSKSVLDATRFKDLVTKINKSLALAPSVPQLSVVTASAPSATPGEPKQEVDEATGMEVEIPYVPASQRTTKQVPVKEERDTIVVVGQARKKRKRKATEVADGEESAASKKDKGDLAATKMAGADDEEPFDFAKVPNILDDNPDLEEGSKKRKRQKKQGNKGGTFYGDFPAPPKAYSEVKSGNQSYTFK</sequence>
<keyword evidence="6" id="KW-0269">Exonuclease</keyword>
<dbReference type="SMART" id="SM00474">
    <property type="entry name" value="35EXOc"/>
    <property type="match status" value="1"/>
</dbReference>
<comment type="caution">
    <text evidence="11">The sequence shown here is derived from an EMBL/GenBank/DDBJ whole genome shotgun (WGS) entry which is preliminary data.</text>
</comment>
<keyword evidence="5" id="KW-0271">Exosome</keyword>
<dbReference type="InterPro" id="IPR012588">
    <property type="entry name" value="Exosome-assoc_fac_Rrp6_N"/>
</dbReference>
<dbReference type="GO" id="GO:0000166">
    <property type="term" value="F:nucleotide binding"/>
    <property type="evidence" value="ECO:0007669"/>
    <property type="project" value="InterPro"/>
</dbReference>
<dbReference type="InterPro" id="IPR036397">
    <property type="entry name" value="RNaseH_sf"/>
</dbReference>
<dbReference type="InterPro" id="IPR002562">
    <property type="entry name" value="3'-5'_exonuclease_dom"/>
</dbReference>
<dbReference type="GO" id="GO:0000175">
    <property type="term" value="F:3'-5'-RNA exonuclease activity"/>
    <property type="evidence" value="ECO:0007669"/>
    <property type="project" value="InterPro"/>
</dbReference>
<feature type="compositionally biased region" description="Basic residues" evidence="9">
    <location>
        <begin position="839"/>
        <end position="848"/>
    </location>
</feature>
<dbReference type="GO" id="GO:0071036">
    <property type="term" value="P:nuclear polyadenylation-dependent snoRNA catabolic process"/>
    <property type="evidence" value="ECO:0007669"/>
    <property type="project" value="TreeGrafter"/>
</dbReference>
<evidence type="ECO:0000256" key="1">
    <source>
        <dbReference type="ARBA" id="ARBA00004123"/>
    </source>
</evidence>
<keyword evidence="7" id="KW-0539">Nucleus</keyword>
<dbReference type="GO" id="GO:0071044">
    <property type="term" value="P:histone mRNA catabolic process"/>
    <property type="evidence" value="ECO:0007669"/>
    <property type="project" value="TreeGrafter"/>
</dbReference>
<dbReference type="InterPro" id="IPR010997">
    <property type="entry name" value="HRDC-like_sf"/>
</dbReference>
<evidence type="ECO:0000256" key="3">
    <source>
        <dbReference type="ARBA" id="ARBA00022722"/>
    </source>
</evidence>
<dbReference type="GO" id="GO:0071035">
    <property type="term" value="P:nuclear polyadenylation-dependent rRNA catabolic process"/>
    <property type="evidence" value="ECO:0007669"/>
    <property type="project" value="TreeGrafter"/>
</dbReference>
<accession>A0A8S0W7M6</accession>
<dbReference type="GO" id="GO:0071040">
    <property type="term" value="P:nuclear polyadenylation-dependent antisense transcript catabolic process"/>
    <property type="evidence" value="ECO:0007669"/>
    <property type="project" value="TreeGrafter"/>
</dbReference>
<dbReference type="FunFam" id="3.30.420.10:FF:000059">
    <property type="entry name" value="Exosome complex exonuclease Rrp6"/>
    <property type="match status" value="1"/>
</dbReference>
<dbReference type="SUPFAM" id="SSF47819">
    <property type="entry name" value="HRDC-like"/>
    <property type="match status" value="1"/>
</dbReference>
<dbReference type="InterPro" id="IPR049559">
    <property type="entry name" value="Rrp6p-like_exo"/>
</dbReference>
<evidence type="ECO:0000313" key="12">
    <source>
        <dbReference type="Proteomes" id="UP000467700"/>
    </source>
</evidence>
<gene>
    <name evidence="11" type="ORF">AAE3_LOCUS8281</name>
</gene>
<feature type="region of interest" description="Disordered" evidence="9">
    <location>
        <begin position="776"/>
        <end position="878"/>
    </location>
</feature>
<feature type="region of interest" description="Disordered" evidence="9">
    <location>
        <begin position="420"/>
        <end position="442"/>
    </location>
</feature>
<dbReference type="GO" id="GO:0071038">
    <property type="term" value="P:TRAMP-dependent tRNA surveillance pathway"/>
    <property type="evidence" value="ECO:0007669"/>
    <property type="project" value="TreeGrafter"/>
</dbReference>
<dbReference type="GO" id="GO:0000467">
    <property type="term" value="P:exonucleolytic trimming to generate mature 3'-end of 5.8S rRNA from tricistronic rRNA transcript (SSU-rRNA, 5.8S rRNA, LSU-rRNA)"/>
    <property type="evidence" value="ECO:0007669"/>
    <property type="project" value="InterPro"/>
</dbReference>
<dbReference type="GO" id="GO:0071037">
    <property type="term" value="P:nuclear polyadenylation-dependent snRNA catabolic process"/>
    <property type="evidence" value="ECO:0007669"/>
    <property type="project" value="TreeGrafter"/>
</dbReference>
<evidence type="ECO:0000256" key="4">
    <source>
        <dbReference type="ARBA" id="ARBA00022801"/>
    </source>
</evidence>
<dbReference type="Pfam" id="PF08066">
    <property type="entry name" value="PMC2NT"/>
    <property type="match status" value="1"/>
</dbReference>
<keyword evidence="3" id="KW-0540">Nuclease</keyword>
<evidence type="ECO:0000313" key="11">
    <source>
        <dbReference type="EMBL" id="CAA7266028.1"/>
    </source>
</evidence>
<dbReference type="EMBL" id="CACVBS010000052">
    <property type="protein sequence ID" value="CAA7266028.1"/>
    <property type="molecule type" value="Genomic_DNA"/>
</dbReference>
<dbReference type="GO" id="GO:0071039">
    <property type="term" value="P:nuclear polyadenylation-dependent CUT catabolic process"/>
    <property type="evidence" value="ECO:0007669"/>
    <property type="project" value="TreeGrafter"/>
</dbReference>
<dbReference type="GO" id="GO:0000176">
    <property type="term" value="C:nuclear exosome (RNase complex)"/>
    <property type="evidence" value="ECO:0007669"/>
    <property type="project" value="InterPro"/>
</dbReference>
<dbReference type="OrthoDB" id="2250022at2759"/>
<protein>
    <recommendedName>
        <fullName evidence="10">HRDC domain-containing protein</fullName>
    </recommendedName>
</protein>
<dbReference type="PROSITE" id="PS50967">
    <property type="entry name" value="HRDC"/>
    <property type="match status" value="1"/>
</dbReference>
<evidence type="ECO:0000256" key="5">
    <source>
        <dbReference type="ARBA" id="ARBA00022835"/>
    </source>
</evidence>
<proteinExistence type="inferred from homology"/>
<comment type="subcellular location">
    <subcellularLocation>
        <location evidence="1">Nucleus</location>
    </subcellularLocation>
</comment>
<dbReference type="Proteomes" id="UP000467700">
    <property type="component" value="Unassembled WGS sequence"/>
</dbReference>
<dbReference type="PANTHER" id="PTHR12124:SF47">
    <property type="entry name" value="EXOSOME COMPONENT 10"/>
    <property type="match status" value="1"/>
</dbReference>
<keyword evidence="12" id="KW-1185">Reference proteome</keyword>
<name>A0A8S0W7M6_CYCAE</name>
<dbReference type="GO" id="GO:0003727">
    <property type="term" value="F:single-stranded RNA binding"/>
    <property type="evidence" value="ECO:0007669"/>
    <property type="project" value="TreeGrafter"/>
</dbReference>